<dbReference type="PANTHER" id="PTHR12592">
    <property type="entry name" value="ATP-DEPENDENT (S)-NAD(P)H-HYDRATE DEHYDRATASE FAMILY MEMBER"/>
    <property type="match status" value="1"/>
</dbReference>
<evidence type="ECO:0000256" key="15">
    <source>
        <dbReference type="ARBA" id="ARBA00048238"/>
    </source>
</evidence>
<dbReference type="InterPro" id="IPR017953">
    <property type="entry name" value="Carbohydrate_kinase_pred_CS"/>
</dbReference>
<evidence type="ECO:0000256" key="14">
    <source>
        <dbReference type="ARBA" id="ARBA00025153"/>
    </source>
</evidence>
<keyword evidence="23" id="KW-1185">Reference proteome</keyword>
<dbReference type="PROSITE" id="PS51385">
    <property type="entry name" value="YJEF_N"/>
    <property type="match status" value="1"/>
</dbReference>
<dbReference type="InterPro" id="IPR030677">
    <property type="entry name" value="Nnr"/>
</dbReference>
<keyword evidence="9 18" id="KW-0630">Potassium</keyword>
<name>A0A8J6TWP1_9FIRM</name>
<evidence type="ECO:0000256" key="1">
    <source>
        <dbReference type="ARBA" id="ARBA00000013"/>
    </source>
</evidence>
<comment type="catalytic activity">
    <reaction evidence="15 17 19">
        <text>(6S)-NADHX + ADP = AMP + phosphate + NADH + H(+)</text>
        <dbReference type="Rhea" id="RHEA:32223"/>
        <dbReference type="ChEBI" id="CHEBI:15378"/>
        <dbReference type="ChEBI" id="CHEBI:43474"/>
        <dbReference type="ChEBI" id="CHEBI:57945"/>
        <dbReference type="ChEBI" id="CHEBI:64074"/>
        <dbReference type="ChEBI" id="CHEBI:456215"/>
        <dbReference type="ChEBI" id="CHEBI:456216"/>
        <dbReference type="EC" id="4.2.1.136"/>
    </reaction>
</comment>
<comment type="catalytic activity">
    <reaction evidence="1 18 19">
        <text>(6R)-NADHX = (6S)-NADHX</text>
        <dbReference type="Rhea" id="RHEA:32215"/>
        <dbReference type="ChEBI" id="CHEBI:64074"/>
        <dbReference type="ChEBI" id="CHEBI:64075"/>
        <dbReference type="EC" id="5.1.99.6"/>
    </reaction>
</comment>
<keyword evidence="8 17" id="KW-0521">NADP</keyword>
<dbReference type="SUPFAM" id="SSF53613">
    <property type="entry name" value="Ribokinase-like"/>
    <property type="match status" value="1"/>
</dbReference>
<evidence type="ECO:0000256" key="5">
    <source>
        <dbReference type="ARBA" id="ARBA00022723"/>
    </source>
</evidence>
<keyword evidence="7 17" id="KW-0067">ATP-binding</keyword>
<proteinExistence type="inferred from homology"/>
<dbReference type="Gene3D" id="3.40.50.10260">
    <property type="entry name" value="YjeF N-terminal domain"/>
    <property type="match status" value="1"/>
</dbReference>
<feature type="binding site" evidence="17">
    <location>
        <begin position="426"/>
        <end position="430"/>
    </location>
    <ligand>
        <name>AMP</name>
        <dbReference type="ChEBI" id="CHEBI:456215"/>
    </ligand>
</feature>
<dbReference type="HAMAP" id="MF_01966">
    <property type="entry name" value="NADHX_epimerase"/>
    <property type="match status" value="1"/>
</dbReference>
<evidence type="ECO:0000256" key="18">
    <source>
        <dbReference type="HAMAP-Rule" id="MF_01966"/>
    </source>
</evidence>
<dbReference type="PANTHER" id="PTHR12592:SF0">
    <property type="entry name" value="ATP-DEPENDENT (S)-NAD(P)H-HYDRATE DEHYDRATASE"/>
    <property type="match status" value="1"/>
</dbReference>
<dbReference type="GO" id="GO:0046496">
    <property type="term" value="P:nicotinamide nucleotide metabolic process"/>
    <property type="evidence" value="ECO:0007669"/>
    <property type="project" value="UniProtKB-UniRule"/>
</dbReference>
<feature type="binding site" evidence="18">
    <location>
        <position position="64"/>
    </location>
    <ligand>
        <name>K(+)</name>
        <dbReference type="ChEBI" id="CHEBI:29103"/>
    </ligand>
</feature>
<dbReference type="AlphaFoldDB" id="A0A8J6TWP1"/>
<sequence length="519" mass="54300">MINLQAKALTIAQMKEAEARSNELGVSYAQLMENAGSACTAKIKELFPKLSTSSVVILCGKGNNGGDGLVIARKLENSAADITCIFCCGEPGTELSQKVYQQAAAISSIQFLDAKKEPMLCHFCLNQADLIIDCIFGTGFHGEVQGSAQPMIGTANKADAVRIAVDIPSGMNGDDGSCSISVFRADHTLALGALKPAHLLEDTQSVCGKIHTLDIGMPSEALEDSSSVKLLKWENLPALLPKRDPNANKGDFGKLLILAGRSGMGGAAMMATLSALRCGCGLTTLAAASSVINACFPHLMEAVTLSLAETKDGAVSSESLTLLSEHLSSSTAAVIGCGLGHDEHTEKLVRSLVKETQTPLVIDADGINCLAGDINIVQTAKAPIILTPHPKEFSRICGKSVAEIEADREQAASQFAQQYSVHLVLKGHATVIALPDGTVYQNTTGNAGMAKGGSGDVLAGMIGSFLAQGIASEKAACLAVCLHGACGDRCAQRLSEYGILARDLIQEIPLLLRELEQNR</sequence>
<accession>A0A8J6TWP1</accession>
<keyword evidence="6 17" id="KW-0547">Nucleotide-binding</keyword>
<evidence type="ECO:0000256" key="2">
    <source>
        <dbReference type="ARBA" id="ARBA00000909"/>
    </source>
</evidence>
<feature type="binding site" evidence="17">
    <location>
        <position position="389"/>
    </location>
    <ligand>
        <name>(6S)-NADPHX</name>
        <dbReference type="ChEBI" id="CHEBI:64076"/>
    </ligand>
</feature>
<comment type="similarity">
    <text evidence="3 19">In the N-terminal section; belongs to the NnrE/AIBP family.</text>
</comment>
<evidence type="ECO:0000256" key="4">
    <source>
        <dbReference type="ARBA" id="ARBA00009524"/>
    </source>
</evidence>
<dbReference type="GO" id="GO:0046872">
    <property type="term" value="F:metal ion binding"/>
    <property type="evidence" value="ECO:0007669"/>
    <property type="project" value="UniProtKB-UniRule"/>
</dbReference>
<gene>
    <name evidence="17" type="primary">nnrD</name>
    <name evidence="18" type="synonym">nnrE</name>
    <name evidence="22" type="ORF">H8702_02695</name>
</gene>
<dbReference type="Pfam" id="PF01256">
    <property type="entry name" value="Carb_kinase"/>
    <property type="match status" value="1"/>
</dbReference>
<feature type="binding site" evidence="18">
    <location>
        <position position="133"/>
    </location>
    <ligand>
        <name>K(+)</name>
        <dbReference type="ChEBI" id="CHEBI:29103"/>
    </ligand>
</feature>
<dbReference type="Pfam" id="PF03853">
    <property type="entry name" value="YjeF_N"/>
    <property type="match status" value="1"/>
</dbReference>
<evidence type="ECO:0000256" key="16">
    <source>
        <dbReference type="ARBA" id="ARBA00049209"/>
    </source>
</evidence>
<dbReference type="GO" id="GO:0005524">
    <property type="term" value="F:ATP binding"/>
    <property type="evidence" value="ECO:0007669"/>
    <property type="project" value="UniProtKB-UniRule"/>
</dbReference>
<dbReference type="Proteomes" id="UP000632659">
    <property type="component" value="Unassembled WGS sequence"/>
</dbReference>
<evidence type="ECO:0000259" key="20">
    <source>
        <dbReference type="PROSITE" id="PS51383"/>
    </source>
</evidence>
<dbReference type="NCBIfam" id="TIGR00197">
    <property type="entry name" value="yjeF_nterm"/>
    <property type="match status" value="1"/>
</dbReference>
<feature type="binding site" evidence="18">
    <location>
        <begin position="63"/>
        <end position="67"/>
    </location>
    <ligand>
        <name>(6S)-NADPHX</name>
        <dbReference type="ChEBI" id="CHEBI:64076"/>
    </ligand>
</feature>
<feature type="domain" description="YjeF C-terminal" evidence="20">
    <location>
        <begin position="232"/>
        <end position="515"/>
    </location>
</feature>
<dbReference type="SUPFAM" id="SSF64153">
    <property type="entry name" value="YjeF N-terminal domain-like"/>
    <property type="match status" value="1"/>
</dbReference>
<dbReference type="GO" id="GO:0052855">
    <property type="term" value="F:ADP-dependent NAD(P)H-hydrate dehydratase activity"/>
    <property type="evidence" value="ECO:0007669"/>
    <property type="project" value="UniProtKB-UniRule"/>
</dbReference>
<feature type="binding site" evidence="17">
    <location>
        <position position="338"/>
    </location>
    <ligand>
        <name>(6S)-NADPHX</name>
        <dbReference type="ChEBI" id="CHEBI:64076"/>
    </ligand>
</feature>
<dbReference type="PROSITE" id="PS51383">
    <property type="entry name" value="YJEF_C_3"/>
    <property type="match status" value="1"/>
</dbReference>
<dbReference type="InterPro" id="IPR000631">
    <property type="entry name" value="CARKD"/>
</dbReference>
<evidence type="ECO:0000256" key="7">
    <source>
        <dbReference type="ARBA" id="ARBA00022840"/>
    </source>
</evidence>
<comment type="subunit">
    <text evidence="17">Homotetramer.</text>
</comment>
<comment type="catalytic activity">
    <reaction evidence="2 18 19">
        <text>(6R)-NADPHX = (6S)-NADPHX</text>
        <dbReference type="Rhea" id="RHEA:32227"/>
        <dbReference type="ChEBI" id="CHEBI:64076"/>
        <dbReference type="ChEBI" id="CHEBI:64077"/>
        <dbReference type="EC" id="5.1.99.6"/>
    </reaction>
</comment>
<feature type="binding site" evidence="17">
    <location>
        <position position="455"/>
    </location>
    <ligand>
        <name>AMP</name>
        <dbReference type="ChEBI" id="CHEBI:456215"/>
    </ligand>
</feature>
<dbReference type="EMBL" id="JACRTL010000001">
    <property type="protein sequence ID" value="MBC8610030.1"/>
    <property type="molecule type" value="Genomic_DNA"/>
</dbReference>
<dbReference type="EC" id="5.1.99.6" evidence="19"/>
<evidence type="ECO:0000256" key="6">
    <source>
        <dbReference type="ARBA" id="ARBA00022741"/>
    </source>
</evidence>
<keyword evidence="13" id="KW-0511">Multifunctional enzyme</keyword>
<evidence type="ECO:0000259" key="21">
    <source>
        <dbReference type="PROSITE" id="PS51385"/>
    </source>
</evidence>
<comment type="catalytic activity">
    <reaction evidence="16 17 19">
        <text>(6S)-NADPHX + ADP = AMP + phosphate + NADPH + H(+)</text>
        <dbReference type="Rhea" id="RHEA:32235"/>
        <dbReference type="ChEBI" id="CHEBI:15378"/>
        <dbReference type="ChEBI" id="CHEBI:43474"/>
        <dbReference type="ChEBI" id="CHEBI:57783"/>
        <dbReference type="ChEBI" id="CHEBI:64076"/>
        <dbReference type="ChEBI" id="CHEBI:456215"/>
        <dbReference type="ChEBI" id="CHEBI:456216"/>
        <dbReference type="EC" id="4.2.1.136"/>
    </reaction>
</comment>
<dbReference type="GO" id="GO:0052856">
    <property type="term" value="F:NAD(P)HX epimerase activity"/>
    <property type="evidence" value="ECO:0007669"/>
    <property type="project" value="UniProtKB-UniRule"/>
</dbReference>
<reference evidence="22" key="1">
    <citation type="submission" date="2020-08" db="EMBL/GenBank/DDBJ databases">
        <title>Genome public.</title>
        <authorList>
            <person name="Liu C."/>
            <person name="Sun Q."/>
        </authorList>
    </citation>
    <scope>NUCLEOTIDE SEQUENCE</scope>
    <source>
        <strain evidence="22">NSJ-15</strain>
    </source>
</reference>
<dbReference type="PROSITE" id="PS01050">
    <property type="entry name" value="YJEF_C_2"/>
    <property type="match status" value="1"/>
</dbReference>
<comment type="similarity">
    <text evidence="4 19">In the C-terminal section; belongs to the NnrD/CARKD family.</text>
</comment>
<evidence type="ECO:0000256" key="17">
    <source>
        <dbReference type="HAMAP-Rule" id="MF_01965"/>
    </source>
</evidence>
<comment type="function">
    <text evidence="14 19">Bifunctional enzyme that catalyzes the epimerization of the S- and R-forms of NAD(P)HX and the dehydration of the S-form of NAD(P)HX at the expense of ADP, which is converted to AMP. This allows the repair of both epimers of NAD(P)HX, a damaged form of NAD(P)H that is a result of enzymatic or heat-dependent hydration.</text>
</comment>
<evidence type="ECO:0000256" key="12">
    <source>
        <dbReference type="ARBA" id="ARBA00023239"/>
    </source>
</evidence>
<evidence type="ECO:0000256" key="8">
    <source>
        <dbReference type="ARBA" id="ARBA00022857"/>
    </source>
</evidence>
<evidence type="ECO:0000256" key="9">
    <source>
        <dbReference type="ARBA" id="ARBA00022958"/>
    </source>
</evidence>
<keyword evidence="10 17" id="KW-0520">NAD</keyword>
<comment type="cofactor">
    <cofactor evidence="17">
        <name>Mg(2+)</name>
        <dbReference type="ChEBI" id="CHEBI:18420"/>
    </cofactor>
</comment>
<dbReference type="RefSeq" id="WP_154824565.1">
    <property type="nucleotide sequence ID" value="NZ_JACRTL010000001.1"/>
</dbReference>
<comment type="caution">
    <text evidence="18">Lacks conserved residue(s) required for the propagation of feature annotation.</text>
</comment>
<evidence type="ECO:0000256" key="11">
    <source>
        <dbReference type="ARBA" id="ARBA00023235"/>
    </source>
</evidence>
<comment type="caution">
    <text evidence="22">The sequence shown here is derived from an EMBL/GenBank/DDBJ whole genome shotgun (WGS) entry which is preliminary data.</text>
</comment>
<keyword evidence="12 17" id="KW-0456">Lyase</keyword>
<evidence type="ECO:0000256" key="3">
    <source>
        <dbReference type="ARBA" id="ARBA00006001"/>
    </source>
</evidence>
<comment type="similarity">
    <text evidence="17">Belongs to the NnrD/CARKD family.</text>
</comment>
<comment type="cofactor">
    <cofactor evidence="18 19">
        <name>K(+)</name>
        <dbReference type="ChEBI" id="CHEBI:29103"/>
    </cofactor>
    <text evidence="18 19">Binds 1 potassium ion per subunit.</text>
</comment>
<dbReference type="Gene3D" id="3.40.1190.20">
    <property type="match status" value="1"/>
</dbReference>
<keyword evidence="11 18" id="KW-0413">Isomerase</keyword>
<comment type="similarity">
    <text evidence="18">Belongs to the NnrE/AIBP family.</text>
</comment>
<dbReference type="InterPro" id="IPR004443">
    <property type="entry name" value="YjeF_N_dom"/>
</dbReference>
<feature type="binding site" evidence="18">
    <location>
        <position position="166"/>
    </location>
    <ligand>
        <name>(6S)-NADPHX</name>
        <dbReference type="ChEBI" id="CHEBI:64076"/>
    </ligand>
</feature>
<comment type="function">
    <text evidence="17">Catalyzes the dehydration of the S-form of NAD(P)HX at the expense of ADP, which is converted to AMP. Together with NAD(P)HX epimerase, which catalyzes the epimerization of the S- and R-forms, the enzyme allows the repair of both epimers of NAD(P)HX, a damaged form of NAD(P)H that is a result of enzymatic or heat-dependent hydration.</text>
</comment>
<dbReference type="EC" id="4.2.1.136" evidence="19"/>
<feature type="binding site" evidence="17">
    <location>
        <position position="267"/>
    </location>
    <ligand>
        <name>(6S)-NADPHX</name>
        <dbReference type="ChEBI" id="CHEBI:64076"/>
    </ligand>
</feature>
<dbReference type="InterPro" id="IPR029056">
    <property type="entry name" value="Ribokinase-like"/>
</dbReference>
<evidence type="ECO:0000256" key="19">
    <source>
        <dbReference type="PIRNR" id="PIRNR017184"/>
    </source>
</evidence>
<keyword evidence="5 18" id="KW-0479">Metal-binding</keyword>
<dbReference type="PIRSF" id="PIRSF017184">
    <property type="entry name" value="Nnr"/>
    <property type="match status" value="1"/>
</dbReference>
<dbReference type="GO" id="GO:0110051">
    <property type="term" value="P:metabolite repair"/>
    <property type="evidence" value="ECO:0007669"/>
    <property type="project" value="TreeGrafter"/>
</dbReference>
<organism evidence="22 23">
    <name type="scientific">Massiliimalia timonensis</name>
    <dbReference type="NCBI Taxonomy" id="1987501"/>
    <lineage>
        <taxon>Bacteria</taxon>
        <taxon>Bacillati</taxon>
        <taxon>Bacillota</taxon>
        <taxon>Clostridia</taxon>
        <taxon>Eubacteriales</taxon>
        <taxon>Oscillospiraceae</taxon>
        <taxon>Massiliimalia</taxon>
    </lineage>
</organism>
<feature type="binding site" evidence="18">
    <location>
        <position position="169"/>
    </location>
    <ligand>
        <name>K(+)</name>
        <dbReference type="ChEBI" id="CHEBI:29103"/>
    </ligand>
</feature>
<dbReference type="NCBIfam" id="TIGR00196">
    <property type="entry name" value="yjeF_cterm"/>
    <property type="match status" value="1"/>
</dbReference>
<dbReference type="InterPro" id="IPR036652">
    <property type="entry name" value="YjeF_N_dom_sf"/>
</dbReference>
<protein>
    <recommendedName>
        <fullName evidence="19">Bifunctional NAD(P)H-hydrate repair enzyme</fullName>
    </recommendedName>
    <alternativeName>
        <fullName evidence="19">Nicotinamide nucleotide repair protein</fullName>
    </alternativeName>
    <domain>
        <recommendedName>
            <fullName evidence="19">ADP-dependent (S)-NAD(P)H-hydrate dehydratase</fullName>
            <ecNumber evidence="19">4.2.1.136</ecNumber>
        </recommendedName>
        <alternativeName>
            <fullName evidence="19">ADP-dependent NAD(P)HX dehydratase</fullName>
        </alternativeName>
    </domain>
    <domain>
        <recommendedName>
            <fullName evidence="19">NAD(P)H-hydrate epimerase</fullName>
            <ecNumber evidence="19">5.1.99.6</ecNumber>
        </recommendedName>
    </domain>
</protein>
<feature type="binding site" evidence="18">
    <location>
        <begin position="137"/>
        <end position="143"/>
    </location>
    <ligand>
        <name>(6S)-NADPHX</name>
        <dbReference type="ChEBI" id="CHEBI:64076"/>
    </ligand>
</feature>
<evidence type="ECO:0000313" key="23">
    <source>
        <dbReference type="Proteomes" id="UP000632659"/>
    </source>
</evidence>
<comment type="function">
    <text evidence="18">Catalyzes the epimerization of the S- and R-forms of NAD(P)HX, a damaged form of NAD(P)H that is a result of enzymatic or heat-dependent hydration. This is a prerequisite for the S-specific NAD(P)H-hydrate dehydratase to allow the repair of both epimers of NAD(P)HX.</text>
</comment>
<evidence type="ECO:0000256" key="10">
    <source>
        <dbReference type="ARBA" id="ARBA00023027"/>
    </source>
</evidence>
<dbReference type="HAMAP" id="MF_01965">
    <property type="entry name" value="NADHX_dehydratase"/>
    <property type="match status" value="1"/>
</dbReference>
<dbReference type="CDD" id="cd01171">
    <property type="entry name" value="YXKO-related"/>
    <property type="match status" value="1"/>
</dbReference>
<evidence type="ECO:0000313" key="22">
    <source>
        <dbReference type="EMBL" id="MBC8610030.1"/>
    </source>
</evidence>
<feature type="domain" description="YjeF N-terminal" evidence="21">
    <location>
        <begin position="14"/>
        <end position="223"/>
    </location>
</feature>
<feature type="binding site" evidence="17">
    <location>
        <position position="456"/>
    </location>
    <ligand>
        <name>(6S)-NADPHX</name>
        <dbReference type="ChEBI" id="CHEBI:64076"/>
    </ligand>
</feature>
<evidence type="ECO:0000256" key="13">
    <source>
        <dbReference type="ARBA" id="ARBA00023268"/>
    </source>
</evidence>